<dbReference type="InterPro" id="IPR003594">
    <property type="entry name" value="HATPase_dom"/>
</dbReference>
<keyword evidence="6" id="KW-0902">Two-component regulatory system</keyword>
<dbReference type="PROSITE" id="PS50109">
    <property type="entry name" value="HIS_KIN"/>
    <property type="match status" value="1"/>
</dbReference>
<dbReference type="CDD" id="cd00075">
    <property type="entry name" value="HATPase"/>
    <property type="match status" value="1"/>
</dbReference>
<dbReference type="PANTHER" id="PTHR45453:SF1">
    <property type="entry name" value="PHOSPHATE REGULON SENSOR PROTEIN PHOR"/>
    <property type="match status" value="1"/>
</dbReference>
<keyword evidence="9" id="KW-0547">Nucleotide-binding</keyword>
<dbReference type="GO" id="GO:0005524">
    <property type="term" value="F:ATP binding"/>
    <property type="evidence" value="ECO:0007669"/>
    <property type="project" value="UniProtKB-KW"/>
</dbReference>
<evidence type="ECO:0000256" key="5">
    <source>
        <dbReference type="ARBA" id="ARBA00022777"/>
    </source>
</evidence>
<proteinExistence type="predicted"/>
<evidence type="ECO:0000313" key="10">
    <source>
        <dbReference type="Proteomes" id="UP001595839"/>
    </source>
</evidence>
<dbReference type="InterPro" id="IPR005467">
    <property type="entry name" value="His_kinase_dom"/>
</dbReference>
<dbReference type="SUPFAM" id="SSF55874">
    <property type="entry name" value="ATPase domain of HSP90 chaperone/DNA topoisomerase II/histidine kinase"/>
    <property type="match status" value="1"/>
</dbReference>
<keyword evidence="9" id="KW-0067">ATP-binding</keyword>
<accession>A0ABV9B0Z3</accession>
<evidence type="ECO:0000256" key="3">
    <source>
        <dbReference type="ARBA" id="ARBA00022553"/>
    </source>
</evidence>
<evidence type="ECO:0000259" key="8">
    <source>
        <dbReference type="PROSITE" id="PS50109"/>
    </source>
</evidence>
<dbReference type="InterPro" id="IPR036890">
    <property type="entry name" value="HATPase_C_sf"/>
</dbReference>
<evidence type="ECO:0000256" key="7">
    <source>
        <dbReference type="ARBA" id="ARBA00039401"/>
    </source>
</evidence>
<dbReference type="PANTHER" id="PTHR45453">
    <property type="entry name" value="PHOSPHATE REGULON SENSOR PROTEIN PHOR"/>
    <property type="match status" value="1"/>
</dbReference>
<comment type="caution">
    <text evidence="9">The sequence shown here is derived from an EMBL/GenBank/DDBJ whole genome shotgun (WGS) entry which is preliminary data.</text>
</comment>
<dbReference type="RefSeq" id="WP_385878479.1">
    <property type="nucleotide sequence ID" value="NZ_JBHSFK010000030.1"/>
</dbReference>
<keyword evidence="3" id="KW-0597">Phosphoprotein</keyword>
<name>A0ABV9B0Z3_9ACTN</name>
<dbReference type="Gene3D" id="3.30.565.10">
    <property type="entry name" value="Histidine kinase-like ATPase, C-terminal domain"/>
    <property type="match status" value="1"/>
</dbReference>
<dbReference type="Proteomes" id="UP001595839">
    <property type="component" value="Unassembled WGS sequence"/>
</dbReference>
<sequence length="64" mass="6735">MPSEALPHVLDRFYRVDKSRSRARGGSGLGLSIVAAIADLHGGTLHIDSPSGRGTLIEVTLPVL</sequence>
<evidence type="ECO:0000313" key="9">
    <source>
        <dbReference type="EMBL" id="MFC4504991.1"/>
    </source>
</evidence>
<reference evidence="10" key="1">
    <citation type="journal article" date="2019" name="Int. J. Syst. Evol. Microbiol.">
        <title>The Global Catalogue of Microorganisms (GCM) 10K type strain sequencing project: providing services to taxonomists for standard genome sequencing and annotation.</title>
        <authorList>
            <consortium name="The Broad Institute Genomics Platform"/>
            <consortium name="The Broad Institute Genome Sequencing Center for Infectious Disease"/>
            <person name="Wu L."/>
            <person name="Ma J."/>
        </authorList>
    </citation>
    <scope>NUCLEOTIDE SEQUENCE [LARGE SCALE GENOMIC DNA]</scope>
    <source>
        <strain evidence="10">CGMCC 4.7177</strain>
    </source>
</reference>
<dbReference type="PRINTS" id="PR00344">
    <property type="entry name" value="BCTRLSENSOR"/>
</dbReference>
<evidence type="ECO:0000256" key="2">
    <source>
        <dbReference type="ARBA" id="ARBA00012438"/>
    </source>
</evidence>
<protein>
    <recommendedName>
        <fullName evidence="7">Sensor-like histidine kinase SenX3</fullName>
        <ecNumber evidence="2">2.7.13.3</ecNumber>
    </recommendedName>
</protein>
<keyword evidence="4" id="KW-0808">Transferase</keyword>
<keyword evidence="10" id="KW-1185">Reference proteome</keyword>
<organism evidence="9 10">
    <name type="scientific">Streptomyces vulcanius</name>
    <dbReference type="NCBI Taxonomy" id="1441876"/>
    <lineage>
        <taxon>Bacteria</taxon>
        <taxon>Bacillati</taxon>
        <taxon>Actinomycetota</taxon>
        <taxon>Actinomycetes</taxon>
        <taxon>Kitasatosporales</taxon>
        <taxon>Streptomycetaceae</taxon>
        <taxon>Streptomyces</taxon>
    </lineage>
</organism>
<gene>
    <name evidence="9" type="ORF">ACFPIH_36770</name>
</gene>
<evidence type="ECO:0000256" key="4">
    <source>
        <dbReference type="ARBA" id="ARBA00022679"/>
    </source>
</evidence>
<dbReference type="InterPro" id="IPR004358">
    <property type="entry name" value="Sig_transdc_His_kin-like_C"/>
</dbReference>
<comment type="catalytic activity">
    <reaction evidence="1">
        <text>ATP + protein L-histidine = ADP + protein N-phospho-L-histidine.</text>
        <dbReference type="EC" id="2.7.13.3"/>
    </reaction>
</comment>
<feature type="domain" description="Histidine kinase" evidence="8">
    <location>
        <begin position="1"/>
        <end position="64"/>
    </location>
</feature>
<evidence type="ECO:0000256" key="6">
    <source>
        <dbReference type="ARBA" id="ARBA00023012"/>
    </source>
</evidence>
<dbReference type="InterPro" id="IPR050351">
    <property type="entry name" value="BphY/WalK/GraS-like"/>
</dbReference>
<dbReference type="EC" id="2.7.13.3" evidence="2"/>
<dbReference type="Pfam" id="PF02518">
    <property type="entry name" value="HATPase_c"/>
    <property type="match status" value="1"/>
</dbReference>
<dbReference type="EMBL" id="JBHSFK010000030">
    <property type="protein sequence ID" value="MFC4504991.1"/>
    <property type="molecule type" value="Genomic_DNA"/>
</dbReference>
<keyword evidence="5" id="KW-0418">Kinase</keyword>
<evidence type="ECO:0000256" key="1">
    <source>
        <dbReference type="ARBA" id="ARBA00000085"/>
    </source>
</evidence>